<dbReference type="EMBL" id="JAFIMR010000035">
    <property type="protein sequence ID" value="KAI1859029.1"/>
    <property type="molecule type" value="Genomic_DNA"/>
</dbReference>
<feature type="transmembrane region" description="Helical" evidence="7">
    <location>
        <begin position="65"/>
        <end position="84"/>
    </location>
</feature>
<evidence type="ECO:0000256" key="5">
    <source>
        <dbReference type="ARBA" id="ARBA00022989"/>
    </source>
</evidence>
<organism evidence="9 10">
    <name type="scientific">Neoarthrinium moseri</name>
    <dbReference type="NCBI Taxonomy" id="1658444"/>
    <lineage>
        <taxon>Eukaryota</taxon>
        <taxon>Fungi</taxon>
        <taxon>Dikarya</taxon>
        <taxon>Ascomycota</taxon>
        <taxon>Pezizomycotina</taxon>
        <taxon>Sordariomycetes</taxon>
        <taxon>Xylariomycetidae</taxon>
        <taxon>Amphisphaeriales</taxon>
        <taxon>Apiosporaceae</taxon>
        <taxon>Neoarthrinium</taxon>
    </lineage>
</organism>
<dbReference type="PROSITE" id="PS50850">
    <property type="entry name" value="MFS"/>
    <property type="match status" value="1"/>
</dbReference>
<gene>
    <name evidence="9" type="ORF">JX265_010506</name>
</gene>
<dbReference type="Proteomes" id="UP000829685">
    <property type="component" value="Unassembled WGS sequence"/>
</dbReference>
<protein>
    <recommendedName>
        <fullName evidence="8">Major facilitator superfamily (MFS) profile domain-containing protein</fullName>
    </recommendedName>
</protein>
<evidence type="ECO:0000256" key="3">
    <source>
        <dbReference type="ARBA" id="ARBA00022448"/>
    </source>
</evidence>
<dbReference type="PANTHER" id="PTHR11360:SF224">
    <property type="entry name" value="MAJOR FACILITATOR SUPERFAMILY (MFS) PROFILE DOMAIN-CONTAINING PROTEIN-RELATED"/>
    <property type="match status" value="1"/>
</dbReference>
<dbReference type="Pfam" id="PF07690">
    <property type="entry name" value="MFS_1"/>
    <property type="match status" value="1"/>
</dbReference>
<keyword evidence="10" id="KW-1185">Reference proteome</keyword>
<evidence type="ECO:0000313" key="9">
    <source>
        <dbReference type="EMBL" id="KAI1859029.1"/>
    </source>
</evidence>
<evidence type="ECO:0000313" key="10">
    <source>
        <dbReference type="Proteomes" id="UP000829685"/>
    </source>
</evidence>
<sequence length="266" mass="29691">MAMLRESVQKAINPFIGVFQDYYQAHQLSSYSPSAVAWIPSIETCMIFIWGPIVGKLFDKYGPRWLLLIGTILHLFGLMMFSLCSQYYQLILAQSVCSATGASFLFFTGVTAVSTWFVCRRALAIGITVCGASVGGVVFPILVSHLSSKVGFPWTIRACAFLILALCIFANVTVTSRLQHSPTRFNLDDFWKSLHEAPFAMFTFGYFVFYLGLFVPYNFIIIQADRYGVSSDLAGYMVPILNAGELIGRIAPSWFADRCGRFNMMS</sequence>
<evidence type="ECO:0000259" key="8">
    <source>
        <dbReference type="PROSITE" id="PS50850"/>
    </source>
</evidence>
<keyword evidence="3" id="KW-0813">Transport</keyword>
<dbReference type="InterPro" id="IPR036259">
    <property type="entry name" value="MFS_trans_sf"/>
</dbReference>
<comment type="caution">
    <text evidence="9">The sequence shown here is derived from an EMBL/GenBank/DDBJ whole genome shotgun (WGS) entry which is preliminary data.</text>
</comment>
<dbReference type="GO" id="GO:0022857">
    <property type="term" value="F:transmembrane transporter activity"/>
    <property type="evidence" value="ECO:0007669"/>
    <property type="project" value="InterPro"/>
</dbReference>
<evidence type="ECO:0000256" key="7">
    <source>
        <dbReference type="SAM" id="Phobius"/>
    </source>
</evidence>
<feature type="transmembrane region" description="Helical" evidence="7">
    <location>
        <begin position="199"/>
        <end position="220"/>
    </location>
</feature>
<feature type="domain" description="Major facilitator superfamily (MFS) profile" evidence="8">
    <location>
        <begin position="1"/>
        <end position="266"/>
    </location>
</feature>
<dbReference type="InterPro" id="IPR020846">
    <property type="entry name" value="MFS_dom"/>
</dbReference>
<keyword evidence="6 7" id="KW-0472">Membrane</keyword>
<dbReference type="SUPFAM" id="SSF103473">
    <property type="entry name" value="MFS general substrate transporter"/>
    <property type="match status" value="1"/>
</dbReference>
<dbReference type="AlphaFoldDB" id="A0A9Q0AI94"/>
<dbReference type="PANTHER" id="PTHR11360">
    <property type="entry name" value="MONOCARBOXYLATE TRANSPORTER"/>
    <property type="match status" value="1"/>
</dbReference>
<feature type="transmembrane region" description="Helical" evidence="7">
    <location>
        <begin position="35"/>
        <end position="53"/>
    </location>
</feature>
<evidence type="ECO:0000256" key="1">
    <source>
        <dbReference type="ARBA" id="ARBA00004141"/>
    </source>
</evidence>
<keyword evidence="5 7" id="KW-1133">Transmembrane helix</keyword>
<feature type="transmembrane region" description="Helical" evidence="7">
    <location>
        <begin position="158"/>
        <end position="179"/>
    </location>
</feature>
<dbReference type="Gene3D" id="1.20.1250.20">
    <property type="entry name" value="MFS general substrate transporter like domains"/>
    <property type="match status" value="1"/>
</dbReference>
<dbReference type="GO" id="GO:0016020">
    <property type="term" value="C:membrane"/>
    <property type="evidence" value="ECO:0007669"/>
    <property type="project" value="UniProtKB-SubCell"/>
</dbReference>
<dbReference type="InterPro" id="IPR011701">
    <property type="entry name" value="MFS"/>
</dbReference>
<evidence type="ECO:0000256" key="2">
    <source>
        <dbReference type="ARBA" id="ARBA00006727"/>
    </source>
</evidence>
<dbReference type="InterPro" id="IPR050327">
    <property type="entry name" value="Proton-linked_MCT"/>
</dbReference>
<feature type="transmembrane region" description="Helical" evidence="7">
    <location>
        <begin position="96"/>
        <end position="117"/>
    </location>
</feature>
<evidence type="ECO:0000256" key="4">
    <source>
        <dbReference type="ARBA" id="ARBA00022692"/>
    </source>
</evidence>
<comment type="subcellular location">
    <subcellularLocation>
        <location evidence="1">Membrane</location>
        <topology evidence="1">Multi-pass membrane protein</topology>
    </subcellularLocation>
</comment>
<name>A0A9Q0AI94_9PEZI</name>
<reference evidence="9" key="1">
    <citation type="submission" date="2021-03" db="EMBL/GenBank/DDBJ databases">
        <title>Revisited historic fungal species revealed as producer of novel bioactive compounds through whole genome sequencing and comparative genomics.</title>
        <authorList>
            <person name="Vignolle G.A."/>
            <person name="Hochenegger N."/>
            <person name="Mach R.L."/>
            <person name="Mach-Aigner A.R."/>
            <person name="Javad Rahimi M."/>
            <person name="Salim K.A."/>
            <person name="Chan C.M."/>
            <person name="Lim L.B.L."/>
            <person name="Cai F."/>
            <person name="Druzhinina I.S."/>
            <person name="U'Ren J.M."/>
            <person name="Derntl C."/>
        </authorList>
    </citation>
    <scope>NUCLEOTIDE SEQUENCE</scope>
    <source>
        <strain evidence="9">TUCIM 5799</strain>
    </source>
</reference>
<proteinExistence type="inferred from homology"/>
<comment type="similarity">
    <text evidence="2">Belongs to the major facilitator superfamily. Monocarboxylate porter (TC 2.A.1.13) family.</text>
</comment>
<keyword evidence="4 7" id="KW-0812">Transmembrane</keyword>
<accession>A0A9Q0AI94</accession>
<feature type="transmembrane region" description="Helical" evidence="7">
    <location>
        <begin position="123"/>
        <end position="146"/>
    </location>
</feature>
<evidence type="ECO:0000256" key="6">
    <source>
        <dbReference type="ARBA" id="ARBA00023136"/>
    </source>
</evidence>